<keyword evidence="4 8" id="KW-0689">Ribosomal protein</keyword>
<dbReference type="InterPro" id="IPR019927">
    <property type="entry name" value="Ribosomal_uL3_bac/org-type"/>
</dbReference>
<keyword evidence="3" id="KW-0694">RNA-binding</keyword>
<evidence type="ECO:0000256" key="6">
    <source>
        <dbReference type="ARBA" id="ARBA00035243"/>
    </source>
</evidence>
<dbReference type="EMBL" id="CP110500">
    <property type="protein sequence ID" value="WDI79181.1"/>
    <property type="molecule type" value="Genomic_DNA"/>
</dbReference>
<evidence type="ECO:0000256" key="7">
    <source>
        <dbReference type="ARBA" id="ARBA00035457"/>
    </source>
</evidence>
<dbReference type="SUPFAM" id="SSF50447">
    <property type="entry name" value="Translation proteins"/>
    <property type="match status" value="1"/>
</dbReference>
<dbReference type="AlphaFoldDB" id="A0AAX3N8H7"/>
<organism evidence="8 9">
    <name type="scientific">Candidatus Vidania fulgoroideorum</name>
    <dbReference type="NCBI Taxonomy" id="881286"/>
    <lineage>
        <taxon>Bacteria</taxon>
        <taxon>Pseudomonadati</taxon>
        <taxon>Pseudomonadota</taxon>
        <taxon>Betaproteobacteria</taxon>
        <taxon>Candidatus Vidania</taxon>
    </lineage>
</organism>
<evidence type="ECO:0000256" key="2">
    <source>
        <dbReference type="ARBA" id="ARBA00022730"/>
    </source>
</evidence>
<sequence>MIILGKKIRMKSLYLRGKIIPVTEIYLYNYKINSIIKKEKQYYIEIFFYIKKKIKKIIIKEKNILREQKIIDCNYVNIISYPKMKGFMGVIKKNNFSSNRKTHGNSKAHNKPGSIGMCQDPGRVFKGKKMPGRKKKCKKKVKNIKIINLDKNKRIIDLFGSIPGKKMSNLFIEYDI</sequence>
<evidence type="ECO:0000313" key="9">
    <source>
        <dbReference type="Proteomes" id="UP001222373"/>
    </source>
</evidence>
<comment type="similarity">
    <text evidence="1">Belongs to the universal ribosomal protein uL3 family.</text>
</comment>
<keyword evidence="2" id="KW-0699">rRNA-binding</keyword>
<dbReference type="PANTHER" id="PTHR11229:SF16">
    <property type="entry name" value="LARGE RIBOSOMAL SUBUNIT PROTEIN UL3C"/>
    <property type="match status" value="1"/>
</dbReference>
<dbReference type="GO" id="GO:1990904">
    <property type="term" value="C:ribonucleoprotein complex"/>
    <property type="evidence" value="ECO:0007669"/>
    <property type="project" value="UniProtKB-KW"/>
</dbReference>
<dbReference type="InterPro" id="IPR000597">
    <property type="entry name" value="Ribosomal_uL3"/>
</dbReference>
<dbReference type="GO" id="GO:0005840">
    <property type="term" value="C:ribosome"/>
    <property type="evidence" value="ECO:0007669"/>
    <property type="project" value="UniProtKB-KW"/>
</dbReference>
<dbReference type="Gene3D" id="2.40.30.10">
    <property type="entry name" value="Translation factors"/>
    <property type="match status" value="1"/>
</dbReference>
<name>A0AAX3N8H7_9PROT</name>
<dbReference type="InterPro" id="IPR009000">
    <property type="entry name" value="Transl_B-barrel_sf"/>
</dbReference>
<evidence type="ECO:0000313" key="8">
    <source>
        <dbReference type="EMBL" id="WDI79181.1"/>
    </source>
</evidence>
<accession>A0AAX3N8H7</accession>
<evidence type="ECO:0000256" key="5">
    <source>
        <dbReference type="ARBA" id="ARBA00023274"/>
    </source>
</evidence>
<evidence type="ECO:0000256" key="3">
    <source>
        <dbReference type="ARBA" id="ARBA00022884"/>
    </source>
</evidence>
<dbReference type="PANTHER" id="PTHR11229">
    <property type="entry name" value="50S RIBOSOMAL PROTEIN L3"/>
    <property type="match status" value="1"/>
</dbReference>
<protein>
    <recommendedName>
        <fullName evidence="6">Large ribosomal subunit protein uL3</fullName>
    </recommendedName>
    <alternativeName>
        <fullName evidence="7">50S ribosomal protein L3</fullName>
    </alternativeName>
</protein>
<gene>
    <name evidence="8" type="primary">rplC</name>
    <name evidence="8" type="ORF">ONB67_00555</name>
</gene>
<dbReference type="GO" id="GO:0006412">
    <property type="term" value="P:translation"/>
    <property type="evidence" value="ECO:0007669"/>
    <property type="project" value="InterPro"/>
</dbReference>
<dbReference type="Proteomes" id="UP001222373">
    <property type="component" value="Chromosome"/>
</dbReference>
<proteinExistence type="inferred from homology"/>
<evidence type="ECO:0000256" key="4">
    <source>
        <dbReference type="ARBA" id="ARBA00022980"/>
    </source>
</evidence>
<reference evidence="8" key="1">
    <citation type="submission" date="2022-11" db="EMBL/GenBank/DDBJ databases">
        <title>Genomic comparisons reveal selection pressure and functional variation between nutritional endosymbionts of cave-adapted and epigean Hawaiian planthoppers.</title>
        <authorList>
            <person name="Gossett J.M."/>
            <person name="Porter M.L."/>
            <person name="Vasquez Y."/>
            <person name="Bennett G.M."/>
            <person name="Chong R.A."/>
        </authorList>
    </citation>
    <scope>NUCLEOTIDE SEQUENCE</scope>
    <source>
        <strain evidence="8">OPOL2</strain>
    </source>
</reference>
<dbReference type="GO" id="GO:0003735">
    <property type="term" value="F:structural constituent of ribosome"/>
    <property type="evidence" value="ECO:0007669"/>
    <property type="project" value="InterPro"/>
</dbReference>
<dbReference type="GO" id="GO:0019843">
    <property type="term" value="F:rRNA binding"/>
    <property type="evidence" value="ECO:0007669"/>
    <property type="project" value="UniProtKB-KW"/>
</dbReference>
<keyword evidence="5" id="KW-0687">Ribonucleoprotein</keyword>
<dbReference type="FunFam" id="2.40.30.10:FF:000004">
    <property type="entry name" value="50S ribosomal protein L3"/>
    <property type="match status" value="1"/>
</dbReference>
<dbReference type="Pfam" id="PF00297">
    <property type="entry name" value="Ribosomal_L3"/>
    <property type="match status" value="1"/>
</dbReference>
<evidence type="ECO:0000256" key="1">
    <source>
        <dbReference type="ARBA" id="ARBA00006540"/>
    </source>
</evidence>